<dbReference type="PANTHER" id="PTHR43135">
    <property type="entry name" value="ALPHA-D-RIBOSE 1-METHYLPHOSPHONATE 5-TRIPHOSPHATE DIPHOSPHATASE"/>
    <property type="match status" value="1"/>
</dbReference>
<dbReference type="OrthoDB" id="9765769at2"/>
<evidence type="ECO:0000313" key="2">
    <source>
        <dbReference type="Proteomes" id="UP000307999"/>
    </source>
</evidence>
<proteinExistence type="predicted"/>
<dbReference type="PANTHER" id="PTHR43135:SF3">
    <property type="entry name" value="ALPHA-D-RIBOSE 1-METHYLPHOSPHONATE 5-TRIPHOSPHATE DIPHOSPHATASE"/>
    <property type="match status" value="1"/>
</dbReference>
<dbReference type="AlphaFoldDB" id="A0A4U1B5Z1"/>
<dbReference type="EMBL" id="SWDB01000021">
    <property type="protein sequence ID" value="TKB45321.1"/>
    <property type="molecule type" value="Genomic_DNA"/>
</dbReference>
<comment type="caution">
    <text evidence="1">The sequence shown here is derived from an EMBL/GenBank/DDBJ whole genome shotgun (WGS) entry which is preliminary data.</text>
</comment>
<evidence type="ECO:0000313" key="1">
    <source>
        <dbReference type="EMBL" id="TKB45321.1"/>
    </source>
</evidence>
<sequence length="433" mass="48948">MNFRFPLSILLIMVFALAIFDSKAQSRPTMYMDGKVWDPALGFVKKDLCVYQQKLVVLSKCFRSSKKISFDGFFLVPPLADAQHYVAAVDRTRSDRLLRSGVFYAMNANASSTELPRLQSFFRSPTTYDMALMQGAITADFARFDNSLAGLAPIPYELNKSANNEVYRIKDKFDIPKTAKQLQEQGSKLVKIFLYYSERHHSRKNRLDVETVYGVDPELVADLVETLHYHNIQVMAQVETDYDTLVAAEAGVDFITQLPGHSISRDQSIQPSAKLSIKSIQAMQKNQVKVIPVYHLARTVSRQAGKSAVTDSHLQQHYQLQRNNLQMLKAYNIPILTGSGGYARLFDEGKHYYLIGAFSRQEVLNTLFATSQYLFPNRKLACFEVGCDASFLVLGKDPGQGLETLNHIEYSMKQGQVIVPPSKRLSARFRSNH</sequence>
<dbReference type="GO" id="GO:0016810">
    <property type="term" value="F:hydrolase activity, acting on carbon-nitrogen (but not peptide) bonds"/>
    <property type="evidence" value="ECO:0007669"/>
    <property type="project" value="InterPro"/>
</dbReference>
<keyword evidence="2" id="KW-1185">Reference proteome</keyword>
<organism evidence="1 2">
    <name type="scientific">Thalassotalea mangrovi</name>
    <dbReference type="NCBI Taxonomy" id="2572245"/>
    <lineage>
        <taxon>Bacteria</taxon>
        <taxon>Pseudomonadati</taxon>
        <taxon>Pseudomonadota</taxon>
        <taxon>Gammaproteobacteria</taxon>
        <taxon>Alteromonadales</taxon>
        <taxon>Colwelliaceae</taxon>
        <taxon>Thalassotalea</taxon>
    </lineage>
</organism>
<protein>
    <submittedName>
        <fullName evidence="1">Uncharacterized protein</fullName>
    </submittedName>
</protein>
<gene>
    <name evidence="1" type="ORF">E8M12_08960</name>
</gene>
<accession>A0A4U1B5Z1</accession>
<dbReference type="Gene3D" id="3.20.20.140">
    <property type="entry name" value="Metal-dependent hydrolases"/>
    <property type="match status" value="1"/>
</dbReference>
<dbReference type="Proteomes" id="UP000307999">
    <property type="component" value="Unassembled WGS sequence"/>
</dbReference>
<dbReference type="InterPro" id="IPR011059">
    <property type="entry name" value="Metal-dep_hydrolase_composite"/>
</dbReference>
<dbReference type="RefSeq" id="WP_136735807.1">
    <property type="nucleotide sequence ID" value="NZ_SWDB01000021.1"/>
</dbReference>
<dbReference type="SUPFAM" id="SSF51556">
    <property type="entry name" value="Metallo-dependent hydrolases"/>
    <property type="match status" value="1"/>
</dbReference>
<dbReference type="Gene3D" id="2.30.40.10">
    <property type="entry name" value="Urease, subunit C, domain 1"/>
    <property type="match status" value="1"/>
</dbReference>
<name>A0A4U1B5Z1_9GAMM</name>
<dbReference type="InterPro" id="IPR032466">
    <property type="entry name" value="Metal_Hydrolase"/>
</dbReference>
<dbReference type="InterPro" id="IPR051781">
    <property type="entry name" value="Metallo-dep_Hydrolase"/>
</dbReference>
<reference evidence="1 2" key="1">
    <citation type="submission" date="2019-04" db="EMBL/GenBank/DDBJ databases">
        <title>Thalassotalea guangxiensis sp. nov., isolated from sediment of the coastal wetland.</title>
        <authorList>
            <person name="Zheng S."/>
            <person name="Zhang D."/>
        </authorList>
    </citation>
    <scope>NUCLEOTIDE SEQUENCE [LARGE SCALE GENOMIC DNA]</scope>
    <source>
        <strain evidence="1 2">ZS-4</strain>
    </source>
</reference>